<sequence length="326" mass="33396">MKRTLMKLAAFVAGSALIACAASAQTAPSYPTKPITIIVGFPPGGISDVLARALGQRLSVQMGQPVIIENKPGAATTIASGYVANAPADGYTLYFQDMTSHAIAAAAYKKLKFDSWNDFSMVTLVASTPLMLVTSSASGLKEVKSLVTQAKSSPQPLPYASSGQGAITHLTAETFNQLVGIKALHVPYKGGAGQAQALIGGEVTYGFASMPPAVSQVKGGTLNGLAVTSGKRAATAPDVPTLKELGVPLEILLYSGIVGPKGMPPAVVERLGAEVRKALAAPEMKRVLQDAGADPLTSTPAEFATLMKSEAVSMAKAVQAAGVTLD</sequence>
<keyword evidence="2" id="KW-0732">Signal</keyword>
<dbReference type="PANTHER" id="PTHR42928">
    <property type="entry name" value="TRICARBOXYLATE-BINDING PROTEIN"/>
    <property type="match status" value="1"/>
</dbReference>
<dbReference type="PROSITE" id="PS51257">
    <property type="entry name" value="PROKAR_LIPOPROTEIN"/>
    <property type="match status" value="1"/>
</dbReference>
<gene>
    <name evidence="3" type="ORF">GON04_19540</name>
</gene>
<dbReference type="AlphaFoldDB" id="A0A6N8IXE2"/>
<comment type="caution">
    <text evidence="3">The sequence shown here is derived from an EMBL/GenBank/DDBJ whole genome shotgun (WGS) entry which is preliminary data.</text>
</comment>
<dbReference type="Gene3D" id="3.40.190.10">
    <property type="entry name" value="Periplasmic binding protein-like II"/>
    <property type="match status" value="1"/>
</dbReference>
<dbReference type="Gene3D" id="3.40.190.150">
    <property type="entry name" value="Bordetella uptake gene, domain 1"/>
    <property type="match status" value="1"/>
</dbReference>
<dbReference type="Pfam" id="PF03401">
    <property type="entry name" value="TctC"/>
    <property type="match status" value="1"/>
</dbReference>
<dbReference type="PANTHER" id="PTHR42928:SF5">
    <property type="entry name" value="BLR1237 PROTEIN"/>
    <property type="match status" value="1"/>
</dbReference>
<evidence type="ECO:0000313" key="4">
    <source>
        <dbReference type="Proteomes" id="UP000469385"/>
    </source>
</evidence>
<proteinExistence type="inferred from homology"/>
<dbReference type="InterPro" id="IPR005064">
    <property type="entry name" value="BUG"/>
</dbReference>
<dbReference type="PIRSF" id="PIRSF017082">
    <property type="entry name" value="YflP"/>
    <property type="match status" value="1"/>
</dbReference>
<evidence type="ECO:0000313" key="3">
    <source>
        <dbReference type="EMBL" id="MVQ31661.1"/>
    </source>
</evidence>
<feature type="signal peptide" evidence="2">
    <location>
        <begin position="1"/>
        <end position="24"/>
    </location>
</feature>
<organism evidence="3 4">
    <name type="scientific">Ramlibacter pinisoli</name>
    <dbReference type="NCBI Taxonomy" id="2682844"/>
    <lineage>
        <taxon>Bacteria</taxon>
        <taxon>Pseudomonadati</taxon>
        <taxon>Pseudomonadota</taxon>
        <taxon>Betaproteobacteria</taxon>
        <taxon>Burkholderiales</taxon>
        <taxon>Comamonadaceae</taxon>
        <taxon>Ramlibacter</taxon>
    </lineage>
</organism>
<reference evidence="3 4" key="1">
    <citation type="submission" date="2019-12" db="EMBL/GenBank/DDBJ databases">
        <authorList>
            <person name="Huq M.A."/>
        </authorList>
    </citation>
    <scope>NUCLEOTIDE SEQUENCE [LARGE SCALE GENOMIC DNA]</scope>
    <source>
        <strain evidence="3 4">MAH-25</strain>
    </source>
</reference>
<dbReference type="InterPro" id="IPR042100">
    <property type="entry name" value="Bug_dom1"/>
</dbReference>
<name>A0A6N8IXE2_9BURK</name>
<dbReference type="SUPFAM" id="SSF53850">
    <property type="entry name" value="Periplasmic binding protein-like II"/>
    <property type="match status" value="1"/>
</dbReference>
<feature type="chain" id="PRO_5026700775" evidence="2">
    <location>
        <begin position="25"/>
        <end position="326"/>
    </location>
</feature>
<protein>
    <submittedName>
        <fullName evidence="3">Tripartite tricarboxylate transporter substrate binding protein</fullName>
    </submittedName>
</protein>
<comment type="similarity">
    <text evidence="1">Belongs to the UPF0065 (bug) family.</text>
</comment>
<accession>A0A6N8IXE2</accession>
<evidence type="ECO:0000256" key="2">
    <source>
        <dbReference type="SAM" id="SignalP"/>
    </source>
</evidence>
<dbReference type="Proteomes" id="UP000469385">
    <property type="component" value="Unassembled WGS sequence"/>
</dbReference>
<keyword evidence="4" id="KW-1185">Reference proteome</keyword>
<evidence type="ECO:0000256" key="1">
    <source>
        <dbReference type="ARBA" id="ARBA00006987"/>
    </source>
</evidence>
<dbReference type="RefSeq" id="WP_157399687.1">
    <property type="nucleotide sequence ID" value="NZ_WSEL01000009.1"/>
</dbReference>
<dbReference type="EMBL" id="WSEL01000009">
    <property type="protein sequence ID" value="MVQ31661.1"/>
    <property type="molecule type" value="Genomic_DNA"/>
</dbReference>